<gene>
    <name evidence="2" type="ORF">CAUJ_LOCUS2468</name>
</gene>
<feature type="chain" id="PRO_5035894196" evidence="1">
    <location>
        <begin position="17"/>
        <end position="191"/>
    </location>
</feature>
<name>A0A8S1GTE9_9PELO</name>
<feature type="signal peptide" evidence="1">
    <location>
        <begin position="1"/>
        <end position="16"/>
    </location>
</feature>
<sequence length="191" mass="21404">MWFLLSFVFVFAFVRADNCNLNQFPSSWASINTKNVFLYGVTTPANYPNTSFCSQYDTTSNSITVHSHIHLARQNMVYNDTVTAGPPSVSNCANFNSQLTYCKNHCIDTAFLKRVIDIGVGNSLPLAVSNAIYQYLGSPPDWTVSTFQVDPAKGTPEIDYEYYNDKYFCAVQIKASNVPYSRLIVATRIIT</sequence>
<dbReference type="OrthoDB" id="5796595at2759"/>
<keyword evidence="1" id="KW-0732">Signal</keyword>
<evidence type="ECO:0000256" key="1">
    <source>
        <dbReference type="SAM" id="SignalP"/>
    </source>
</evidence>
<proteinExistence type="predicted"/>
<evidence type="ECO:0000313" key="2">
    <source>
        <dbReference type="EMBL" id="CAD6186549.1"/>
    </source>
</evidence>
<protein>
    <submittedName>
        <fullName evidence="2">Uncharacterized protein</fullName>
    </submittedName>
</protein>
<organism evidence="2 3">
    <name type="scientific">Caenorhabditis auriculariae</name>
    <dbReference type="NCBI Taxonomy" id="2777116"/>
    <lineage>
        <taxon>Eukaryota</taxon>
        <taxon>Metazoa</taxon>
        <taxon>Ecdysozoa</taxon>
        <taxon>Nematoda</taxon>
        <taxon>Chromadorea</taxon>
        <taxon>Rhabditida</taxon>
        <taxon>Rhabditina</taxon>
        <taxon>Rhabditomorpha</taxon>
        <taxon>Rhabditoidea</taxon>
        <taxon>Rhabditidae</taxon>
        <taxon>Peloderinae</taxon>
        <taxon>Caenorhabditis</taxon>
    </lineage>
</organism>
<comment type="caution">
    <text evidence="2">The sequence shown here is derived from an EMBL/GenBank/DDBJ whole genome shotgun (WGS) entry which is preliminary data.</text>
</comment>
<dbReference type="EMBL" id="CAJGYM010000004">
    <property type="protein sequence ID" value="CAD6186549.1"/>
    <property type="molecule type" value="Genomic_DNA"/>
</dbReference>
<reference evidence="2" key="1">
    <citation type="submission" date="2020-10" db="EMBL/GenBank/DDBJ databases">
        <authorList>
            <person name="Kikuchi T."/>
        </authorList>
    </citation>
    <scope>NUCLEOTIDE SEQUENCE</scope>
    <source>
        <strain evidence="2">NKZ352</strain>
    </source>
</reference>
<accession>A0A8S1GTE9</accession>
<dbReference type="Proteomes" id="UP000835052">
    <property type="component" value="Unassembled WGS sequence"/>
</dbReference>
<dbReference type="AlphaFoldDB" id="A0A8S1GTE9"/>
<evidence type="ECO:0000313" key="3">
    <source>
        <dbReference type="Proteomes" id="UP000835052"/>
    </source>
</evidence>
<keyword evidence="3" id="KW-1185">Reference proteome</keyword>